<dbReference type="InterPro" id="IPR016024">
    <property type="entry name" value="ARM-type_fold"/>
</dbReference>
<feature type="compositionally biased region" description="Basic and acidic residues" evidence="3">
    <location>
        <begin position="132"/>
        <end position="143"/>
    </location>
</feature>
<keyword evidence="2" id="KW-0677">Repeat</keyword>
<dbReference type="InterPro" id="IPR011989">
    <property type="entry name" value="ARM-like"/>
</dbReference>
<comment type="similarity">
    <text evidence="1">Belongs to the beta-catenin family.</text>
</comment>
<name>A0AAD3CIT2_9STRA</name>
<protein>
    <submittedName>
        <fullName evidence="4">Uncharacterized protein</fullName>
    </submittedName>
</protein>
<feature type="compositionally biased region" description="Polar residues" evidence="3">
    <location>
        <begin position="234"/>
        <end position="246"/>
    </location>
</feature>
<dbReference type="AlphaFoldDB" id="A0AAD3CIT2"/>
<comment type="caution">
    <text evidence="4">The sequence shown here is derived from an EMBL/GenBank/DDBJ whole genome shotgun (WGS) entry which is preliminary data.</text>
</comment>
<dbReference type="PANTHER" id="PTHR47249:SF1">
    <property type="entry name" value="VACUOLAR PROTEIN 8"/>
    <property type="match status" value="1"/>
</dbReference>
<feature type="region of interest" description="Disordered" evidence="3">
    <location>
        <begin position="230"/>
        <end position="252"/>
    </location>
</feature>
<dbReference type="SUPFAM" id="SSF48371">
    <property type="entry name" value="ARM repeat"/>
    <property type="match status" value="1"/>
</dbReference>
<proteinExistence type="inferred from homology"/>
<dbReference type="Gene3D" id="1.25.10.10">
    <property type="entry name" value="Leucine-rich Repeat Variant"/>
    <property type="match status" value="2"/>
</dbReference>
<dbReference type="EMBL" id="BLLK01000022">
    <property type="protein sequence ID" value="GFH46902.1"/>
    <property type="molecule type" value="Genomic_DNA"/>
</dbReference>
<evidence type="ECO:0000313" key="4">
    <source>
        <dbReference type="EMBL" id="GFH46902.1"/>
    </source>
</evidence>
<gene>
    <name evidence="4" type="ORF">CTEN210_03376</name>
</gene>
<keyword evidence="5" id="KW-1185">Reference proteome</keyword>
<feature type="region of interest" description="Disordered" evidence="3">
    <location>
        <begin position="35"/>
        <end position="61"/>
    </location>
</feature>
<dbReference type="InterPro" id="IPR045156">
    <property type="entry name" value="Vac8"/>
</dbReference>
<evidence type="ECO:0000256" key="3">
    <source>
        <dbReference type="SAM" id="MobiDB-lite"/>
    </source>
</evidence>
<evidence type="ECO:0000256" key="2">
    <source>
        <dbReference type="ARBA" id="ARBA00022737"/>
    </source>
</evidence>
<dbReference type="GO" id="GO:0071562">
    <property type="term" value="P:nucleus-vacuole junction assembly"/>
    <property type="evidence" value="ECO:0007669"/>
    <property type="project" value="InterPro"/>
</dbReference>
<evidence type="ECO:0000313" key="5">
    <source>
        <dbReference type="Proteomes" id="UP001054902"/>
    </source>
</evidence>
<reference evidence="4 5" key="1">
    <citation type="journal article" date="2021" name="Sci. Rep.">
        <title>The genome of the diatom Chaetoceros tenuissimus carries an ancient integrated fragment of an extant virus.</title>
        <authorList>
            <person name="Hongo Y."/>
            <person name="Kimura K."/>
            <person name="Takaki Y."/>
            <person name="Yoshida Y."/>
            <person name="Baba S."/>
            <person name="Kobayashi G."/>
            <person name="Nagasaki K."/>
            <person name="Hano T."/>
            <person name="Tomaru Y."/>
        </authorList>
    </citation>
    <scope>NUCLEOTIDE SEQUENCE [LARGE SCALE GENOMIC DNA]</scope>
    <source>
        <strain evidence="4 5">NIES-3715</strain>
    </source>
</reference>
<sequence length="586" mass="64889">MAEAMLNDKLMQATIPALPMQCNIEVYEADTGGEVASHQRRSSRSVGFDIPAPAAKRQRPSTEVTAQNVTLAIQHGVSIHDRKDALYNACAAFDHGVQAAHDDEIKVGADTAIFKHLTYLLYKRAMLPTASKDQDHATKKEDENPNTEQRNDEDDREEKEIGDFDSITEEISNTVKALEMVLRCSPECISVSYQRIGQEALPILLTLLNEQREQKLHQLKSSFQQKLSVKREASNVSDETSPSTPDINIEDNGDTITNRHLLPRKTCDSILCIGSKILGHFARVGDLTTKLASTPNLLSTLKDMADLPLHSLIPIEARFNSLWIIANLACSSQNMIKMAKEPGLVDTLVTVASHPTEKEEEEAENVIEFLKVVRSRSIAIRAILNLSWAHENKVALIEHPNLVEILLKSASHRESEWSGNGKGVSTILLQSRRHAAGALRNLAAAPRRYKRRLCRNMRDGRFLEVLSLIAKSDPDAVVRDKIHATLFNLVSADTAKLFVETKSVLDVITEASNANEDLVSKHSSDCASSRTMALQTLRSLEKAIPEDEADYDLLRPALSRFDSEVGLAKSKSLIMGPGVEQSFQNV</sequence>
<organism evidence="4 5">
    <name type="scientific">Chaetoceros tenuissimus</name>
    <dbReference type="NCBI Taxonomy" id="426638"/>
    <lineage>
        <taxon>Eukaryota</taxon>
        <taxon>Sar</taxon>
        <taxon>Stramenopiles</taxon>
        <taxon>Ochrophyta</taxon>
        <taxon>Bacillariophyta</taxon>
        <taxon>Coscinodiscophyceae</taxon>
        <taxon>Chaetocerotophycidae</taxon>
        <taxon>Chaetocerotales</taxon>
        <taxon>Chaetocerotaceae</taxon>
        <taxon>Chaetoceros</taxon>
    </lineage>
</organism>
<dbReference type="Proteomes" id="UP001054902">
    <property type="component" value="Unassembled WGS sequence"/>
</dbReference>
<evidence type="ECO:0000256" key="1">
    <source>
        <dbReference type="ARBA" id="ARBA00005462"/>
    </source>
</evidence>
<dbReference type="GO" id="GO:0043495">
    <property type="term" value="F:protein-membrane adaptor activity"/>
    <property type="evidence" value="ECO:0007669"/>
    <property type="project" value="InterPro"/>
</dbReference>
<dbReference type="PANTHER" id="PTHR47249">
    <property type="entry name" value="VACUOLAR PROTEIN 8"/>
    <property type="match status" value="1"/>
</dbReference>
<feature type="region of interest" description="Disordered" evidence="3">
    <location>
        <begin position="131"/>
        <end position="163"/>
    </location>
</feature>
<accession>A0AAD3CIT2</accession>